<name>A0A4S4CY57_CAMSN</name>
<proteinExistence type="inferred from homology"/>
<evidence type="ECO:0000313" key="3">
    <source>
        <dbReference type="Proteomes" id="UP000306102"/>
    </source>
</evidence>
<sequence length="402" mass="44549">MNNIVLGLTALTNVVNDLATSTIAFADHARSLIIMIQMIYESIRFSRISDLLAAIFSSSSSSPPPDWMLALVRGWGDFFATFSRGNANPNNFFWLPSKKLLDSSRNPLGVTTDFEGQLQELFDEVKTMIKMGNENDAIDLLQANYEAVKEQMDAGARGIKQAAPLHVIALGYIAIGNLKMHGWLPVGHGNFRILESVYMLDEVIDGLKDDGLLLDLVLTCMGSMYSASGKLEDSLLAYKRSLEIVEGEYGAESEDLVVPLLGLGNLLMKEKLWMLKILLLGAADEAIQLYRNALQVLKDSKCMPLDNNVMEKMRIDLAELLHLVGRGKEGCELLEECFIITEKYRGKEHCSLVSHLVALEVLRLQEKAFGEESLLPVDQTREGPYQVTGAAEKGSCNSRERV</sequence>
<dbReference type="InterPro" id="IPR036041">
    <property type="entry name" value="Ribosome-inact_prot_sf"/>
</dbReference>
<accession>A0A4S4CY57</accession>
<dbReference type="Gene3D" id="1.25.40.10">
    <property type="entry name" value="Tetratricopeptide repeat domain"/>
    <property type="match status" value="1"/>
</dbReference>
<protein>
    <submittedName>
        <fullName evidence="2">Uncharacterized protein</fullName>
    </submittedName>
</protein>
<dbReference type="AlphaFoldDB" id="A0A4S4CY57"/>
<dbReference type="GO" id="GO:0006952">
    <property type="term" value="P:defense response"/>
    <property type="evidence" value="ECO:0007669"/>
    <property type="project" value="UniProtKB-KW"/>
</dbReference>
<reference evidence="2 3" key="1">
    <citation type="journal article" date="2018" name="Proc. Natl. Acad. Sci. U.S.A.">
        <title>Draft genome sequence of Camellia sinensis var. sinensis provides insights into the evolution of the tea genome and tea quality.</title>
        <authorList>
            <person name="Wei C."/>
            <person name="Yang H."/>
            <person name="Wang S."/>
            <person name="Zhao J."/>
            <person name="Liu C."/>
            <person name="Gao L."/>
            <person name="Xia E."/>
            <person name="Lu Y."/>
            <person name="Tai Y."/>
            <person name="She G."/>
            <person name="Sun J."/>
            <person name="Cao H."/>
            <person name="Tong W."/>
            <person name="Gao Q."/>
            <person name="Li Y."/>
            <person name="Deng W."/>
            <person name="Jiang X."/>
            <person name="Wang W."/>
            <person name="Chen Q."/>
            <person name="Zhang S."/>
            <person name="Li H."/>
            <person name="Wu J."/>
            <person name="Wang P."/>
            <person name="Li P."/>
            <person name="Shi C."/>
            <person name="Zheng F."/>
            <person name="Jian J."/>
            <person name="Huang B."/>
            <person name="Shan D."/>
            <person name="Shi M."/>
            <person name="Fang C."/>
            <person name="Yue Y."/>
            <person name="Li F."/>
            <person name="Li D."/>
            <person name="Wei S."/>
            <person name="Han B."/>
            <person name="Jiang C."/>
            <person name="Yin Y."/>
            <person name="Xia T."/>
            <person name="Zhang Z."/>
            <person name="Bennetzen J.L."/>
            <person name="Zhao S."/>
            <person name="Wan X."/>
        </authorList>
    </citation>
    <scope>NUCLEOTIDE SEQUENCE [LARGE SCALE GENOMIC DNA]</scope>
    <source>
        <strain evidence="3">cv. Shuchazao</strain>
        <tissue evidence="2">Leaf</tissue>
    </source>
</reference>
<keyword evidence="1" id="KW-0800">Toxin</keyword>
<evidence type="ECO:0000313" key="2">
    <source>
        <dbReference type="EMBL" id="THF94353.1"/>
    </source>
</evidence>
<dbReference type="GO" id="GO:0017148">
    <property type="term" value="P:negative regulation of translation"/>
    <property type="evidence" value="ECO:0007669"/>
    <property type="project" value="UniProtKB-KW"/>
</dbReference>
<dbReference type="InterPro" id="IPR001574">
    <property type="entry name" value="Ribosome_inactivat_prot"/>
</dbReference>
<dbReference type="GO" id="GO:0090729">
    <property type="term" value="F:toxin activity"/>
    <property type="evidence" value="ECO:0007669"/>
    <property type="project" value="UniProtKB-KW"/>
</dbReference>
<organism evidence="2 3">
    <name type="scientific">Camellia sinensis var. sinensis</name>
    <name type="common">China tea</name>
    <dbReference type="NCBI Taxonomy" id="542762"/>
    <lineage>
        <taxon>Eukaryota</taxon>
        <taxon>Viridiplantae</taxon>
        <taxon>Streptophyta</taxon>
        <taxon>Embryophyta</taxon>
        <taxon>Tracheophyta</taxon>
        <taxon>Spermatophyta</taxon>
        <taxon>Magnoliopsida</taxon>
        <taxon>eudicotyledons</taxon>
        <taxon>Gunneridae</taxon>
        <taxon>Pentapetalae</taxon>
        <taxon>asterids</taxon>
        <taxon>Ericales</taxon>
        <taxon>Theaceae</taxon>
        <taxon>Camellia</taxon>
    </lineage>
</organism>
<dbReference type="Pfam" id="PF00161">
    <property type="entry name" value="RIP"/>
    <property type="match status" value="1"/>
</dbReference>
<comment type="caution">
    <text evidence="2">The sequence shown here is derived from an EMBL/GenBank/DDBJ whole genome shotgun (WGS) entry which is preliminary data.</text>
</comment>
<dbReference type="SUPFAM" id="SSF48452">
    <property type="entry name" value="TPR-like"/>
    <property type="match status" value="1"/>
</dbReference>
<dbReference type="GO" id="GO:0030598">
    <property type="term" value="F:rRNA N-glycosylase activity"/>
    <property type="evidence" value="ECO:0007669"/>
    <property type="project" value="UniProtKB-EC"/>
</dbReference>
<keyword evidence="3" id="KW-1185">Reference proteome</keyword>
<comment type="similarity">
    <text evidence="1">Belongs to the ribosome-inactivating protein family.</text>
</comment>
<dbReference type="InterPro" id="IPR016138">
    <property type="entry name" value="Ribosome_inactivat_prot_sub1"/>
</dbReference>
<dbReference type="InterPro" id="IPR011990">
    <property type="entry name" value="TPR-like_helical_dom_sf"/>
</dbReference>
<keyword evidence="1" id="KW-0652">Protein synthesis inhibitor</keyword>
<dbReference type="STRING" id="542762.A0A4S4CY57"/>
<keyword evidence="1" id="KW-0611">Plant defense</keyword>
<evidence type="ECO:0000256" key="1">
    <source>
        <dbReference type="RuleBase" id="RU004915"/>
    </source>
</evidence>
<dbReference type="EMBL" id="SDRB02013699">
    <property type="protein sequence ID" value="THF94353.1"/>
    <property type="molecule type" value="Genomic_DNA"/>
</dbReference>
<keyword evidence="1" id="KW-0378">Hydrolase</keyword>
<gene>
    <name evidence="2" type="ORF">TEA_029897</name>
</gene>
<comment type="catalytic activity">
    <reaction evidence="1">
        <text>Endohydrolysis of the N-glycosidic bond at one specific adenosine on the 28S rRNA.</text>
        <dbReference type="EC" id="3.2.2.22"/>
    </reaction>
</comment>
<dbReference type="Proteomes" id="UP000306102">
    <property type="component" value="Unassembled WGS sequence"/>
</dbReference>
<dbReference type="SUPFAM" id="SSF56371">
    <property type="entry name" value="Ribosome inactivating proteins (RIP)"/>
    <property type="match status" value="1"/>
</dbReference>
<dbReference type="Gene3D" id="3.40.420.10">
    <property type="entry name" value="Ricin (A subunit), domain 1"/>
    <property type="match status" value="1"/>
</dbReference>